<dbReference type="GO" id="GO:0032153">
    <property type="term" value="C:cell division site"/>
    <property type="evidence" value="ECO:0007669"/>
    <property type="project" value="TreeGrafter"/>
</dbReference>
<evidence type="ECO:0000256" key="6">
    <source>
        <dbReference type="SAM" id="Phobius"/>
    </source>
</evidence>
<keyword evidence="5 6" id="KW-0472">Membrane</keyword>
<dbReference type="GO" id="GO:0051301">
    <property type="term" value="P:cell division"/>
    <property type="evidence" value="ECO:0007669"/>
    <property type="project" value="InterPro"/>
</dbReference>
<proteinExistence type="predicted"/>
<dbReference type="RefSeq" id="WP_072318938.1">
    <property type="nucleotide sequence ID" value="NZ_FPJE01000028.1"/>
</dbReference>
<feature type="transmembrane region" description="Helical" evidence="6">
    <location>
        <begin position="9"/>
        <end position="28"/>
    </location>
</feature>
<dbReference type="Proteomes" id="UP000182248">
    <property type="component" value="Unassembled WGS sequence"/>
</dbReference>
<feature type="transmembrane region" description="Helical" evidence="6">
    <location>
        <begin position="193"/>
        <end position="219"/>
    </location>
</feature>
<feature type="transmembrane region" description="Helical" evidence="6">
    <location>
        <begin position="79"/>
        <end position="99"/>
    </location>
</feature>
<evidence type="ECO:0000256" key="5">
    <source>
        <dbReference type="ARBA" id="ARBA00023136"/>
    </source>
</evidence>
<evidence type="ECO:0000256" key="2">
    <source>
        <dbReference type="ARBA" id="ARBA00022692"/>
    </source>
</evidence>
<feature type="transmembrane region" description="Helical" evidence="6">
    <location>
        <begin position="332"/>
        <end position="353"/>
    </location>
</feature>
<comment type="subcellular location">
    <subcellularLocation>
        <location evidence="1">Membrane</location>
        <topology evidence="1">Multi-pass membrane protein</topology>
    </subcellularLocation>
</comment>
<keyword evidence="8" id="KW-1185">Reference proteome</keyword>
<name>A0A1K1RKC0_9FLAO</name>
<evidence type="ECO:0000256" key="3">
    <source>
        <dbReference type="ARBA" id="ARBA00022960"/>
    </source>
</evidence>
<dbReference type="PANTHER" id="PTHR30474">
    <property type="entry name" value="CELL CYCLE PROTEIN"/>
    <property type="match status" value="1"/>
</dbReference>
<dbReference type="InterPro" id="IPR001182">
    <property type="entry name" value="FtsW/RodA"/>
</dbReference>
<evidence type="ECO:0000313" key="7">
    <source>
        <dbReference type="EMBL" id="SFW72615.1"/>
    </source>
</evidence>
<feature type="transmembrane region" description="Helical" evidence="6">
    <location>
        <begin position="48"/>
        <end position="67"/>
    </location>
</feature>
<dbReference type="PANTHER" id="PTHR30474:SF1">
    <property type="entry name" value="PEPTIDOGLYCAN GLYCOSYLTRANSFERASE MRDB"/>
    <property type="match status" value="1"/>
</dbReference>
<gene>
    <name evidence="7" type="ORF">SAMN02927921_03695</name>
</gene>
<keyword evidence="2 6" id="KW-0812">Transmembrane</keyword>
<feature type="transmembrane region" description="Helical" evidence="6">
    <location>
        <begin position="142"/>
        <end position="159"/>
    </location>
</feature>
<dbReference type="EMBL" id="FPJE01000028">
    <property type="protein sequence ID" value="SFW72615.1"/>
    <property type="molecule type" value="Genomic_DNA"/>
</dbReference>
<evidence type="ECO:0000256" key="4">
    <source>
        <dbReference type="ARBA" id="ARBA00022989"/>
    </source>
</evidence>
<feature type="transmembrane region" description="Helical" evidence="6">
    <location>
        <begin position="231"/>
        <end position="252"/>
    </location>
</feature>
<dbReference type="GO" id="GO:0005886">
    <property type="term" value="C:plasma membrane"/>
    <property type="evidence" value="ECO:0007669"/>
    <property type="project" value="TreeGrafter"/>
</dbReference>
<dbReference type="OrthoDB" id="9768187at2"/>
<dbReference type="AlphaFoldDB" id="A0A1K1RKC0"/>
<feature type="transmembrane region" description="Helical" evidence="6">
    <location>
        <begin position="398"/>
        <end position="417"/>
    </location>
</feature>
<keyword evidence="3" id="KW-0133">Cell shape</keyword>
<feature type="transmembrane region" description="Helical" evidence="6">
    <location>
        <begin position="365"/>
        <end position="386"/>
    </location>
</feature>
<keyword evidence="4 6" id="KW-1133">Transmembrane helix</keyword>
<protein>
    <submittedName>
        <fullName evidence="7">Rod shape determining protein RodA</fullName>
    </submittedName>
</protein>
<evidence type="ECO:0000313" key="8">
    <source>
        <dbReference type="Proteomes" id="UP000182248"/>
    </source>
</evidence>
<accession>A0A1K1RKC0</accession>
<dbReference type="GO" id="GO:0015648">
    <property type="term" value="F:lipid-linked peptidoglycan transporter activity"/>
    <property type="evidence" value="ECO:0007669"/>
    <property type="project" value="TreeGrafter"/>
</dbReference>
<dbReference type="NCBIfam" id="NF037961">
    <property type="entry name" value="RodA_shape"/>
    <property type="match status" value="1"/>
</dbReference>
<sequence length="434" mass="48971">MNNSFIRKIDWLTVILYFSLVFIGWINIYSSSVTEGAGVSVFDFSTFYGKQLTFIGLSSVFITLILAVDAKFYQKFAGIIYLVLVGALAGVFIFGKTIAGQTAWYDLGFMSIQPAEFAKTGTALALAEYLSDSQTNIKYLKYQLKGFLIIVLPIIFILLQPDPGSAMVFLAFIPVMYREGLPSWYLLAGLGLVTLFVTTLIFGAVWVCIAVFSFLTLYYLWRKRKKKMVSVLPFITLLIITVVVTSSVRFTFDNIFKQHHRDRINLWLKLEHDPAKLREIRKSIGYNTYQSESAISSGGFSGKGFLEGTRTKGGFVPEQHTDYIFSTVGEEWGFIGSTTVVLLFCFLLLRLLFLAERQKSKFSRIYGYSVAAILFFHFAINIGMVIGLLPTVGIPLPFFSYGGSGLWAFTLLLFVFVKLDANQINEWDDFSEFH</sequence>
<dbReference type="GO" id="GO:0008360">
    <property type="term" value="P:regulation of cell shape"/>
    <property type="evidence" value="ECO:0007669"/>
    <property type="project" value="UniProtKB-KW"/>
</dbReference>
<reference evidence="7 8" key="1">
    <citation type="submission" date="2016-11" db="EMBL/GenBank/DDBJ databases">
        <authorList>
            <person name="Jaros S."/>
            <person name="Januszkiewicz K."/>
            <person name="Wedrychowicz H."/>
        </authorList>
    </citation>
    <scope>NUCLEOTIDE SEQUENCE [LARGE SCALE GENOMIC DNA]</scope>
    <source>
        <strain evidence="7 8">CGMCC 1.12145</strain>
    </source>
</reference>
<evidence type="ECO:0000256" key="1">
    <source>
        <dbReference type="ARBA" id="ARBA00004141"/>
    </source>
</evidence>
<dbReference type="STRING" id="1150368.SAMN02927921_03695"/>
<dbReference type="Pfam" id="PF01098">
    <property type="entry name" value="FTSW_RODA_SPOVE"/>
    <property type="match status" value="2"/>
</dbReference>
<organism evidence="7 8">
    <name type="scientific">Sinomicrobium oceani</name>
    <dbReference type="NCBI Taxonomy" id="1150368"/>
    <lineage>
        <taxon>Bacteria</taxon>
        <taxon>Pseudomonadati</taxon>
        <taxon>Bacteroidota</taxon>
        <taxon>Flavobacteriia</taxon>
        <taxon>Flavobacteriales</taxon>
        <taxon>Flavobacteriaceae</taxon>
        <taxon>Sinomicrobium</taxon>
    </lineage>
</organism>